<evidence type="ECO:0000313" key="2">
    <source>
        <dbReference type="EMBL" id="QNO57603.1"/>
    </source>
</evidence>
<accession>A0A7G9ZBG9</accession>
<feature type="domain" description="NADP-dependent oxidoreductase" evidence="1">
    <location>
        <begin position="16"/>
        <end position="266"/>
    </location>
</feature>
<dbReference type="Gene3D" id="3.20.20.100">
    <property type="entry name" value="NADP-dependent oxidoreductase domain"/>
    <property type="match status" value="1"/>
</dbReference>
<dbReference type="PANTHER" id="PTHR43312">
    <property type="entry name" value="D-THREO-ALDOSE 1-DEHYDROGENASE"/>
    <property type="match status" value="1"/>
</dbReference>
<dbReference type="InterPro" id="IPR023210">
    <property type="entry name" value="NADP_OxRdtase_dom"/>
</dbReference>
<dbReference type="Pfam" id="PF00248">
    <property type="entry name" value="Aldo_ket_red"/>
    <property type="match status" value="1"/>
</dbReference>
<proteinExistence type="predicted"/>
<dbReference type="SUPFAM" id="SSF51430">
    <property type="entry name" value="NAD(P)-linked oxidoreductase"/>
    <property type="match status" value="1"/>
</dbReference>
<dbReference type="InterPro" id="IPR036812">
    <property type="entry name" value="NAD(P)_OxRdtase_dom_sf"/>
</dbReference>
<evidence type="ECO:0000259" key="1">
    <source>
        <dbReference type="Pfam" id="PF00248"/>
    </source>
</evidence>
<name>A0A7G9ZBG9_9EURY</name>
<dbReference type="CDD" id="cd19096">
    <property type="entry name" value="AKR_Fe-S_oxidoreductase"/>
    <property type="match status" value="1"/>
</dbReference>
<dbReference type="AlphaFoldDB" id="A0A7G9ZBG9"/>
<gene>
    <name evidence="2" type="ORF">POLJIEDG_00006</name>
</gene>
<organism evidence="2">
    <name type="scientific">Candidatus Methanophaga sp. ANME-1 ERB7</name>
    <dbReference type="NCBI Taxonomy" id="2759913"/>
    <lineage>
        <taxon>Archaea</taxon>
        <taxon>Methanobacteriati</taxon>
        <taxon>Methanobacteriota</taxon>
        <taxon>Stenosarchaea group</taxon>
        <taxon>Methanomicrobia</taxon>
        <taxon>Candidatus Methanophagales</taxon>
        <taxon>Candidatus Methanophagaceae</taxon>
        <taxon>Candidatus Methanophaga</taxon>
    </lineage>
</organism>
<reference evidence="2" key="1">
    <citation type="submission" date="2020-06" db="EMBL/GenBank/DDBJ databases">
        <title>Unique genomic features of the anaerobic methanotrophic archaea.</title>
        <authorList>
            <person name="Chadwick G.L."/>
            <person name="Skennerton C.T."/>
            <person name="Laso-Perez R."/>
            <person name="Leu A.O."/>
            <person name="Speth D.R."/>
            <person name="Yu H."/>
            <person name="Morgan-Lang C."/>
            <person name="Hatzenpichler R."/>
            <person name="Goudeau D."/>
            <person name="Malmstrom R."/>
            <person name="Brazelton W.J."/>
            <person name="Woyke T."/>
            <person name="Hallam S.J."/>
            <person name="Tyson G.W."/>
            <person name="Wegener G."/>
            <person name="Boetius A."/>
            <person name="Orphan V."/>
        </authorList>
    </citation>
    <scope>NUCLEOTIDE SEQUENCE</scope>
</reference>
<sequence>MQYKAYGKTGDKVSVLGFGAMRFPKVKGRVDSDLFVEILKHAFDLGINYVDTAATYLQGKSELAVGRALKGRRDKVFVATKNNYKGKSADEWQEYLDQSLVRLDTDYIDFYHLHALRWDVYRRQLGPGKPIEQFKKAREEGLIRHMCFSSHDKPEGIKKLIDTGVFDSMLVQYNLLDRRNEEAIAYAHEKGMGVAIMGPVGGGRLAAPSERVCNMVGGAWSTPEIALRFVLANPNVTLALSGMNTMQMVEENAATASREEPLSNEERHGLLEALEETQRLSELYCTGCGYCMPCPNNVDIPGNFKLSELFPGMGLGEIRS</sequence>
<dbReference type="InterPro" id="IPR053135">
    <property type="entry name" value="AKR2_Oxidoreductase"/>
</dbReference>
<protein>
    <recommendedName>
        <fullName evidence="1">NADP-dependent oxidoreductase domain-containing protein</fullName>
    </recommendedName>
</protein>
<dbReference type="EMBL" id="MT631695">
    <property type="protein sequence ID" value="QNO57603.1"/>
    <property type="molecule type" value="Genomic_DNA"/>
</dbReference>
<dbReference type="PANTHER" id="PTHR43312:SF2">
    <property type="entry name" value="OXIDOREDUCTASE"/>
    <property type="match status" value="1"/>
</dbReference>